<proteinExistence type="predicted"/>
<name>A0A0D1KNR2_BACIU</name>
<dbReference type="PATRIC" id="fig|1423.173.peg.2671"/>
<evidence type="ECO:0000313" key="2">
    <source>
        <dbReference type="Proteomes" id="UP000032247"/>
    </source>
</evidence>
<dbReference type="AlphaFoldDB" id="A0A0D1KNR2"/>
<dbReference type="EMBL" id="JXBC01000004">
    <property type="protein sequence ID" value="KIU10560.1"/>
    <property type="molecule type" value="Genomic_DNA"/>
</dbReference>
<reference evidence="1 2" key="1">
    <citation type="submission" date="2014-12" db="EMBL/GenBank/DDBJ databases">
        <title>Comparative genome analysis of Bacillus coagulans HM-08, Clostridium butyricum HM-68, Bacillus subtilis HM-66 and Bacillus licheniformis BL-09.</title>
        <authorList>
            <person name="Zhang H."/>
        </authorList>
    </citation>
    <scope>NUCLEOTIDE SEQUENCE [LARGE SCALE GENOMIC DNA]</scope>
    <source>
        <strain evidence="1 2">HM-66</strain>
    </source>
</reference>
<gene>
    <name evidence="1" type="ORF">SC09_Contig25orf00332</name>
</gene>
<sequence>MTDRKPFCHIGTRVFMLQLTGKGKIFPLLPKHKSRGGMLMLEIV</sequence>
<organism evidence="1 2">
    <name type="scientific">Bacillus subtilis</name>
    <dbReference type="NCBI Taxonomy" id="1423"/>
    <lineage>
        <taxon>Bacteria</taxon>
        <taxon>Bacillati</taxon>
        <taxon>Bacillota</taxon>
        <taxon>Bacilli</taxon>
        <taxon>Bacillales</taxon>
        <taxon>Bacillaceae</taxon>
        <taxon>Bacillus</taxon>
    </lineage>
</organism>
<comment type="caution">
    <text evidence="1">The sequence shown here is derived from an EMBL/GenBank/DDBJ whole genome shotgun (WGS) entry which is preliminary data.</text>
</comment>
<evidence type="ECO:0000313" key="1">
    <source>
        <dbReference type="EMBL" id="KIU10560.1"/>
    </source>
</evidence>
<accession>A0A0D1KNR2</accession>
<dbReference type="Proteomes" id="UP000032247">
    <property type="component" value="Unassembled WGS sequence"/>
</dbReference>
<protein>
    <submittedName>
        <fullName evidence="1">Uncharacterized protein</fullName>
    </submittedName>
</protein>